<keyword evidence="3" id="KW-1185">Reference proteome</keyword>
<organism evidence="2 3">
    <name type="scientific">Diaporthe vaccinii</name>
    <dbReference type="NCBI Taxonomy" id="105482"/>
    <lineage>
        <taxon>Eukaryota</taxon>
        <taxon>Fungi</taxon>
        <taxon>Dikarya</taxon>
        <taxon>Ascomycota</taxon>
        <taxon>Pezizomycotina</taxon>
        <taxon>Sordariomycetes</taxon>
        <taxon>Sordariomycetidae</taxon>
        <taxon>Diaporthales</taxon>
        <taxon>Diaporthaceae</taxon>
        <taxon>Diaporthe</taxon>
        <taxon>Diaporthe eres species complex</taxon>
    </lineage>
</organism>
<dbReference type="SUPFAM" id="SSF53474">
    <property type="entry name" value="alpha/beta-Hydrolases"/>
    <property type="match status" value="1"/>
</dbReference>
<proteinExistence type="predicted"/>
<dbReference type="Gene3D" id="3.40.50.1820">
    <property type="entry name" value="alpha/beta hydrolase"/>
    <property type="match status" value="1"/>
</dbReference>
<dbReference type="InterPro" id="IPR029058">
    <property type="entry name" value="AB_hydrolase_fold"/>
</dbReference>
<evidence type="ECO:0008006" key="4">
    <source>
        <dbReference type="Google" id="ProtNLM"/>
    </source>
</evidence>
<evidence type="ECO:0000313" key="2">
    <source>
        <dbReference type="EMBL" id="KAL2279236.1"/>
    </source>
</evidence>
<feature type="region of interest" description="Disordered" evidence="1">
    <location>
        <begin position="303"/>
        <end position="373"/>
    </location>
</feature>
<sequence length="496" mass="54948">MPVWPSSPTCLIRSSLNAVRLTGLRCLSSTARLRTPHTDHFRVPCASAGHVIVSLHNVMKHPVSSPLIINLPPFPVPDIDRVDSYLPSFLHRFPSATIHYRWTNSPEHYTPHVEANEPATEAESAELLSRLTPLHWPTPIHDTLFAYEFIIEHLSPPPDDTNGSRFQRRPVYVYGSYLGASLASSLALTESHTHQPMAIRGLLAFNGIFNWTTLLPDHPNNKLMLDELLDIDKLDENDKDVHFMKDLMAPHFDQPANLFDPFASPVLFFHTAGMLVPTSFTERSSPSLSQGFIDAVDHLSGLSSTSSADDPYDQAYVYSDPEDPPPPTPYEDIETDLGIDTGTDDTNTDTSSSADSSLTPSPKPPRRGYVAFPPRASSLKIPDTLLMHTTPPPGPTVPSSVQGQRRRLALWKRLKGAENSFGTQALGLAGLMRRSVNLYELRERAKWDVEFTGWDTEAQRRIQVHDVGAGEWAAGGFGLGRQGEEIATRWLGSRLG</sequence>
<reference evidence="2 3" key="1">
    <citation type="submission" date="2024-03" db="EMBL/GenBank/DDBJ databases">
        <title>A high-quality draft genome sequence of Diaporthe vaccinii, a causative agent of upright dieback and viscid rot disease in cranberry plants.</title>
        <authorList>
            <person name="Sarrasin M."/>
            <person name="Lang B.F."/>
            <person name="Burger G."/>
        </authorList>
    </citation>
    <scope>NUCLEOTIDE SEQUENCE [LARGE SCALE GENOMIC DNA]</scope>
    <source>
        <strain evidence="2 3">IS7</strain>
    </source>
</reference>
<name>A0ABR4EA71_9PEZI</name>
<evidence type="ECO:0000313" key="3">
    <source>
        <dbReference type="Proteomes" id="UP001600888"/>
    </source>
</evidence>
<feature type="compositionally biased region" description="Low complexity" evidence="1">
    <location>
        <begin position="348"/>
        <end position="360"/>
    </location>
</feature>
<feature type="compositionally biased region" description="Acidic residues" evidence="1">
    <location>
        <begin position="331"/>
        <end position="347"/>
    </location>
</feature>
<dbReference type="EMBL" id="JBAWTH010000078">
    <property type="protein sequence ID" value="KAL2279236.1"/>
    <property type="molecule type" value="Genomic_DNA"/>
</dbReference>
<gene>
    <name evidence="2" type="ORF">FJTKL_13609</name>
</gene>
<accession>A0ABR4EA71</accession>
<protein>
    <recommendedName>
        <fullName evidence="4">Alpha/beta hydrolase fold-3 domain-containing protein</fullName>
    </recommendedName>
</protein>
<dbReference type="Proteomes" id="UP001600888">
    <property type="component" value="Unassembled WGS sequence"/>
</dbReference>
<evidence type="ECO:0000256" key="1">
    <source>
        <dbReference type="SAM" id="MobiDB-lite"/>
    </source>
</evidence>
<comment type="caution">
    <text evidence="2">The sequence shown here is derived from an EMBL/GenBank/DDBJ whole genome shotgun (WGS) entry which is preliminary data.</text>
</comment>